<reference evidence="2 3" key="1">
    <citation type="submission" date="2021-03" db="EMBL/GenBank/DDBJ databases">
        <title>Genomic Encyclopedia of Type Strains, Phase IV (KMG-IV): sequencing the most valuable type-strain genomes for metagenomic binning, comparative biology and taxonomic classification.</title>
        <authorList>
            <person name="Goeker M."/>
        </authorList>
    </citation>
    <scope>NUCLEOTIDE SEQUENCE [LARGE SCALE GENOMIC DNA]</scope>
    <source>
        <strain evidence="2 3">DSM 101872</strain>
    </source>
</reference>
<organism evidence="2 3">
    <name type="scientific">Lactobacillus colini</name>
    <dbReference type="NCBI Taxonomy" id="1819254"/>
    <lineage>
        <taxon>Bacteria</taxon>
        <taxon>Bacillati</taxon>
        <taxon>Bacillota</taxon>
        <taxon>Bacilli</taxon>
        <taxon>Lactobacillales</taxon>
        <taxon>Lactobacillaceae</taxon>
        <taxon>Lactobacillus</taxon>
    </lineage>
</organism>
<dbReference type="InterPro" id="IPR048844">
    <property type="entry name" value="LpdD_chaperone-like"/>
</dbReference>
<name>A0ABS4MG25_9LACO</name>
<dbReference type="Pfam" id="PF21758">
    <property type="entry name" value="PAC_bac"/>
    <property type="match status" value="1"/>
</dbReference>
<gene>
    <name evidence="2" type="ORF">J2Z60_001837</name>
</gene>
<evidence type="ECO:0000259" key="1">
    <source>
        <dbReference type="Pfam" id="PF21758"/>
    </source>
</evidence>
<sequence>MIEKTFTVSQEGYTISAACQLINQDLLVNLFGGDVPHIGGIVSWDSKTKEQGEIRFASHSGRIHKDIFLAEKFAQKIEKHLPGNLCVTAGVHVDGITQMQIEASFPMTEELSELVLAWVRENSQNIKQPKYTTHIKNYELTKKLMSN</sequence>
<proteinExistence type="predicted"/>
<accession>A0ABS4MG25</accession>
<dbReference type="RefSeq" id="WP_209687378.1">
    <property type="nucleotide sequence ID" value="NZ_JAGGLU010000012.1"/>
</dbReference>
<keyword evidence="3" id="KW-1185">Reference proteome</keyword>
<dbReference type="EMBL" id="JAGGLU010000012">
    <property type="protein sequence ID" value="MBP2058649.1"/>
    <property type="molecule type" value="Genomic_DNA"/>
</dbReference>
<dbReference type="Proteomes" id="UP001519292">
    <property type="component" value="Unassembled WGS sequence"/>
</dbReference>
<comment type="caution">
    <text evidence="2">The sequence shown here is derived from an EMBL/GenBank/DDBJ whole genome shotgun (WGS) entry which is preliminary data.</text>
</comment>
<protein>
    <recommendedName>
        <fullName evidence="1">Prenylated flavin chaperone LpdD-like domain-containing protein</fullName>
    </recommendedName>
</protein>
<evidence type="ECO:0000313" key="3">
    <source>
        <dbReference type="Proteomes" id="UP001519292"/>
    </source>
</evidence>
<evidence type="ECO:0000313" key="2">
    <source>
        <dbReference type="EMBL" id="MBP2058649.1"/>
    </source>
</evidence>
<feature type="domain" description="Prenylated flavin chaperone LpdD-like" evidence="1">
    <location>
        <begin position="10"/>
        <end position="119"/>
    </location>
</feature>